<dbReference type="EMBL" id="JAUSUB010000064">
    <property type="protein sequence ID" value="MDQ0273962.1"/>
    <property type="molecule type" value="Genomic_DNA"/>
</dbReference>
<evidence type="ECO:0000313" key="3">
    <source>
        <dbReference type="Proteomes" id="UP001238088"/>
    </source>
</evidence>
<proteinExistence type="predicted"/>
<comment type="caution">
    <text evidence="2">The sequence shown here is derived from an EMBL/GenBank/DDBJ whole genome shotgun (WGS) entry which is preliminary data.</text>
</comment>
<dbReference type="RefSeq" id="WP_307480743.1">
    <property type="nucleotide sequence ID" value="NZ_JAUSUB010000064.1"/>
</dbReference>
<keyword evidence="3" id="KW-1185">Reference proteome</keyword>
<protein>
    <recommendedName>
        <fullName evidence="4">DUF5626 domain-containing protein</fullName>
    </recommendedName>
</protein>
<gene>
    <name evidence="2" type="ORF">J2S17_005923</name>
</gene>
<organism evidence="2 3">
    <name type="scientific">Cytobacillus purgationiresistens</name>
    <dbReference type="NCBI Taxonomy" id="863449"/>
    <lineage>
        <taxon>Bacteria</taxon>
        <taxon>Bacillati</taxon>
        <taxon>Bacillota</taxon>
        <taxon>Bacilli</taxon>
        <taxon>Bacillales</taxon>
        <taxon>Bacillaceae</taxon>
        <taxon>Cytobacillus</taxon>
    </lineage>
</organism>
<evidence type="ECO:0000256" key="1">
    <source>
        <dbReference type="SAM" id="SignalP"/>
    </source>
</evidence>
<evidence type="ECO:0008006" key="4">
    <source>
        <dbReference type="Google" id="ProtNLM"/>
    </source>
</evidence>
<dbReference type="Proteomes" id="UP001238088">
    <property type="component" value="Unassembled WGS sequence"/>
</dbReference>
<feature type="signal peptide" evidence="1">
    <location>
        <begin position="1"/>
        <end position="25"/>
    </location>
</feature>
<accession>A0ABU0ART4</accession>
<keyword evidence="1" id="KW-0732">Signal</keyword>
<reference evidence="2 3" key="1">
    <citation type="submission" date="2023-07" db="EMBL/GenBank/DDBJ databases">
        <title>Genomic Encyclopedia of Type Strains, Phase IV (KMG-IV): sequencing the most valuable type-strain genomes for metagenomic binning, comparative biology and taxonomic classification.</title>
        <authorList>
            <person name="Goeker M."/>
        </authorList>
    </citation>
    <scope>NUCLEOTIDE SEQUENCE [LARGE SCALE GENOMIC DNA]</scope>
    <source>
        <strain evidence="2 3">DSM 23494</strain>
    </source>
</reference>
<name>A0ABU0ART4_9BACI</name>
<sequence length="257" mass="28006">MSKKKFKLASLVLASALIFPTFASAEEFIEPIEAEKELTFVEAQVHSVNGESFNLEILNDGYVDYYSVTSDVSAANLDAVSEYVDELIKSKTDPFEGDEPILDDEGNVIQGDIINFARNLSNTDRSGKGSLSTSGYSEYAYLYPITSNKMRVNNGTINASFTGSGTANKIFINYNYKFNGTSASISFAPSLTRSSSTVSWKSASFVNTKSASARSLWAQATSRTLLTSTNIRGGAEVYKGSVAYRPDYSSTVGWMNR</sequence>
<evidence type="ECO:0000313" key="2">
    <source>
        <dbReference type="EMBL" id="MDQ0273962.1"/>
    </source>
</evidence>
<feature type="chain" id="PRO_5046195406" description="DUF5626 domain-containing protein" evidence="1">
    <location>
        <begin position="26"/>
        <end position="257"/>
    </location>
</feature>